<evidence type="ECO:0000313" key="1">
    <source>
        <dbReference type="EMBL" id="GFH70435.1"/>
    </source>
</evidence>
<reference evidence="1 2" key="1">
    <citation type="submission" date="2020-02" db="EMBL/GenBank/DDBJ databases">
        <title>Whole genome shotgun sequence of Streptomyces diastaticus subsp. diastaticus NBRC 13412.</title>
        <authorList>
            <person name="Ichikawa N."/>
            <person name="Komaki H."/>
            <person name="Tamura T."/>
        </authorList>
    </citation>
    <scope>NUCLEOTIDE SEQUENCE [LARGE SCALE GENOMIC DNA]</scope>
    <source>
        <strain evidence="1 2">NBRC 13412</strain>
    </source>
</reference>
<dbReference type="Proteomes" id="UP000472710">
    <property type="component" value="Unassembled WGS sequence"/>
</dbReference>
<dbReference type="Pfam" id="PF07592">
    <property type="entry name" value="DDE_Tnp_ISAZ013"/>
    <property type="match status" value="1"/>
</dbReference>
<name>A0ABQ1CJE7_STRDI</name>
<evidence type="ECO:0008006" key="3">
    <source>
        <dbReference type="Google" id="ProtNLM"/>
    </source>
</evidence>
<sequence>MMEATDGPLSRALLRLMPNLDERQRRLALGAVAEGLGRGGIRTVAKAARVAESTVSRGVRELDGPRLPAGRVRRAGAGRKPLTERDPGLMPALLALARSTGPEGTGRSPLEWTTLSVREIAQALTLLGHPVGPDTASSLLKAEGFTLQPSAYTSVRGTREHRIARLRHGAALLRGFTDAGHPAIRVRTEPAVEPGRRARSCGECVQGRGAPQARSAVCADLCARRRPAGPRPGAARAALPFDDAGTAALIASTVRHWWELEGSGHRPRPERLLVVVEAGSQATSPDTLRRALAEFAAVSGTEVTACHLPPATLRWPTAEHRLSCQVTARWDGLPAAGEHVLIGTVAPLQGHSAPARARALAGLPAPRGAERWNYILHPGPAAP</sequence>
<gene>
    <name evidence="1" type="ORF">Sdia_12030</name>
</gene>
<keyword evidence="2" id="KW-1185">Reference proteome</keyword>
<dbReference type="EMBL" id="BLLN01000002">
    <property type="protein sequence ID" value="GFH70435.1"/>
    <property type="molecule type" value="Genomic_DNA"/>
</dbReference>
<accession>A0ABQ1CJE7</accession>
<dbReference type="InterPro" id="IPR011518">
    <property type="entry name" value="Transposase_36"/>
</dbReference>
<proteinExistence type="predicted"/>
<comment type="caution">
    <text evidence="1">The sequence shown here is derived from an EMBL/GenBank/DDBJ whole genome shotgun (WGS) entry which is preliminary data.</text>
</comment>
<organism evidence="1 2">
    <name type="scientific">Streptomyces diastaticus subsp. diastaticus</name>
    <dbReference type="NCBI Taxonomy" id="68040"/>
    <lineage>
        <taxon>Bacteria</taxon>
        <taxon>Bacillati</taxon>
        <taxon>Actinomycetota</taxon>
        <taxon>Actinomycetes</taxon>
        <taxon>Kitasatosporales</taxon>
        <taxon>Streptomycetaceae</taxon>
        <taxon>Streptomyces</taxon>
        <taxon>Streptomyces diastaticus group</taxon>
    </lineage>
</organism>
<evidence type="ECO:0000313" key="2">
    <source>
        <dbReference type="Proteomes" id="UP000472710"/>
    </source>
</evidence>
<protein>
    <recommendedName>
        <fullName evidence="3">ISAzo13 family transposase</fullName>
    </recommendedName>
</protein>